<name>A0A9J6A5K7_SOLCO</name>
<feature type="region of interest" description="Disordered" evidence="1">
    <location>
        <begin position="25"/>
        <end position="64"/>
    </location>
</feature>
<sequence length="64" mass="7467">MKKDPKTKILYRQELRDFMSKRIQEYEKSSSRETSEDAIDDIQEAQPVQATGSEDALKKAEDFL</sequence>
<keyword evidence="3" id="KW-1185">Reference proteome</keyword>
<proteinExistence type="predicted"/>
<reference evidence="2 3" key="1">
    <citation type="submission" date="2020-09" db="EMBL/GenBank/DDBJ databases">
        <title>De no assembly of potato wild relative species, Solanum commersonii.</title>
        <authorList>
            <person name="Cho K."/>
        </authorList>
    </citation>
    <scope>NUCLEOTIDE SEQUENCE [LARGE SCALE GENOMIC DNA]</scope>
    <source>
        <strain evidence="2">LZ3.2</strain>
        <tissue evidence="2">Leaf</tissue>
    </source>
</reference>
<dbReference type="EMBL" id="JACXVP010000002">
    <property type="protein sequence ID" value="KAG5619579.1"/>
    <property type="molecule type" value="Genomic_DNA"/>
</dbReference>
<gene>
    <name evidence="2" type="ORF">H5410_004797</name>
</gene>
<dbReference type="Proteomes" id="UP000824120">
    <property type="component" value="Chromosome 2"/>
</dbReference>
<evidence type="ECO:0000256" key="1">
    <source>
        <dbReference type="SAM" id="MobiDB-lite"/>
    </source>
</evidence>
<dbReference type="AlphaFoldDB" id="A0A9J6A5K7"/>
<accession>A0A9J6A5K7</accession>
<feature type="compositionally biased region" description="Basic and acidic residues" evidence="1">
    <location>
        <begin position="55"/>
        <end position="64"/>
    </location>
</feature>
<evidence type="ECO:0000313" key="3">
    <source>
        <dbReference type="Proteomes" id="UP000824120"/>
    </source>
</evidence>
<evidence type="ECO:0000313" key="2">
    <source>
        <dbReference type="EMBL" id="KAG5619579.1"/>
    </source>
</evidence>
<protein>
    <submittedName>
        <fullName evidence="2">Uncharacterized protein</fullName>
    </submittedName>
</protein>
<feature type="compositionally biased region" description="Basic and acidic residues" evidence="1">
    <location>
        <begin position="25"/>
        <end position="35"/>
    </location>
</feature>
<comment type="caution">
    <text evidence="2">The sequence shown here is derived from an EMBL/GenBank/DDBJ whole genome shotgun (WGS) entry which is preliminary data.</text>
</comment>
<organism evidence="2 3">
    <name type="scientific">Solanum commersonii</name>
    <name type="common">Commerson's wild potato</name>
    <name type="synonym">Commerson's nightshade</name>
    <dbReference type="NCBI Taxonomy" id="4109"/>
    <lineage>
        <taxon>Eukaryota</taxon>
        <taxon>Viridiplantae</taxon>
        <taxon>Streptophyta</taxon>
        <taxon>Embryophyta</taxon>
        <taxon>Tracheophyta</taxon>
        <taxon>Spermatophyta</taxon>
        <taxon>Magnoliopsida</taxon>
        <taxon>eudicotyledons</taxon>
        <taxon>Gunneridae</taxon>
        <taxon>Pentapetalae</taxon>
        <taxon>asterids</taxon>
        <taxon>lamiids</taxon>
        <taxon>Solanales</taxon>
        <taxon>Solanaceae</taxon>
        <taxon>Solanoideae</taxon>
        <taxon>Solaneae</taxon>
        <taxon>Solanum</taxon>
    </lineage>
</organism>